<protein>
    <submittedName>
        <fullName evidence="1">Uncharacterized protein</fullName>
    </submittedName>
</protein>
<dbReference type="Pfam" id="PF02596">
    <property type="entry name" value="DUF169"/>
    <property type="match status" value="1"/>
</dbReference>
<dbReference type="EMBL" id="BMJB01000003">
    <property type="protein sequence ID" value="GGA77462.1"/>
    <property type="molecule type" value="Genomic_DNA"/>
</dbReference>
<comment type="caution">
    <text evidence="1">The sequence shown here is derived from an EMBL/GenBank/DDBJ whole genome shotgun (WGS) entry which is preliminary data.</text>
</comment>
<dbReference type="InterPro" id="IPR003748">
    <property type="entry name" value="DUF169"/>
</dbReference>
<proteinExistence type="predicted"/>
<evidence type="ECO:0000313" key="2">
    <source>
        <dbReference type="Proteomes" id="UP000648801"/>
    </source>
</evidence>
<evidence type="ECO:0000313" key="1">
    <source>
        <dbReference type="EMBL" id="GGA77462.1"/>
    </source>
</evidence>
<accession>A0A916RYT2</accession>
<organism evidence="1 2">
    <name type="scientific">Edaphobacter acidisoli</name>
    <dbReference type="NCBI Taxonomy" id="2040573"/>
    <lineage>
        <taxon>Bacteria</taxon>
        <taxon>Pseudomonadati</taxon>
        <taxon>Acidobacteriota</taxon>
        <taxon>Terriglobia</taxon>
        <taxon>Terriglobales</taxon>
        <taxon>Acidobacteriaceae</taxon>
        <taxon>Edaphobacter</taxon>
    </lineage>
</organism>
<gene>
    <name evidence="1" type="ORF">GCM10011507_30930</name>
</gene>
<reference evidence="1" key="2">
    <citation type="submission" date="2020-09" db="EMBL/GenBank/DDBJ databases">
        <authorList>
            <person name="Sun Q."/>
            <person name="Zhou Y."/>
        </authorList>
    </citation>
    <scope>NUCLEOTIDE SEQUENCE</scope>
    <source>
        <strain evidence="1">CGMCC 1.15447</strain>
    </source>
</reference>
<dbReference type="AlphaFoldDB" id="A0A916RYT2"/>
<dbReference type="RefSeq" id="WP_188760442.1">
    <property type="nucleotide sequence ID" value="NZ_BMJB01000003.1"/>
</dbReference>
<dbReference type="PANTHER" id="PTHR37954">
    <property type="entry name" value="BLL4979 PROTEIN"/>
    <property type="match status" value="1"/>
</dbReference>
<keyword evidence="2" id="KW-1185">Reference proteome</keyword>
<dbReference type="Proteomes" id="UP000648801">
    <property type="component" value="Unassembled WGS sequence"/>
</dbReference>
<dbReference type="PANTHER" id="PTHR37954:SF3">
    <property type="entry name" value="DUF169 DOMAIN-CONTAINING PROTEIN"/>
    <property type="match status" value="1"/>
</dbReference>
<sequence>MHAPEHYTNLAYLLTNALDLTQPPIAITFTDNIPTGVPTHTTPAPAGCRFWQDAAEGAFATSAKDHALCSIGCYTHNLPMSAATQTDLADTLKVLNDLTYVTAQDLAQIPALKSQSKHILYSPLGETPLPPDVVLLFADASQTLILTEATQQVEDQNPPALGRPACAVVPQVINTGRAALSLGCCGARAYLDTLTDSVALFAIPGAKLEAYAKRIEALSKANTTLAKFHSLRRQAVAAGQSPTIKESLAALA</sequence>
<reference evidence="1" key="1">
    <citation type="journal article" date="2014" name="Int. J. Syst. Evol. Microbiol.">
        <title>Complete genome sequence of Corynebacterium casei LMG S-19264T (=DSM 44701T), isolated from a smear-ripened cheese.</title>
        <authorList>
            <consortium name="US DOE Joint Genome Institute (JGI-PGF)"/>
            <person name="Walter F."/>
            <person name="Albersmeier A."/>
            <person name="Kalinowski J."/>
            <person name="Ruckert C."/>
        </authorList>
    </citation>
    <scope>NUCLEOTIDE SEQUENCE</scope>
    <source>
        <strain evidence="1">CGMCC 1.15447</strain>
    </source>
</reference>
<name>A0A916RYT2_9BACT</name>